<dbReference type="VEuPathDB" id="FungiDB:SPRG_05806"/>
<name>A0A067CEJ8_SAPPC</name>
<evidence type="ECO:0000313" key="3">
    <source>
        <dbReference type="Proteomes" id="UP000030745"/>
    </source>
</evidence>
<sequence length="709" mass="78366">MARWSWRRAYIQVRRVLACLCTIGIVYIEYLGSVGNRTVLVGGLLPAAPGNVYASPLLPTFLQTLLSGGYNGTLPSPPAFLYLEANESRVDLCERCREALPGDRIYTPSYLTLVLTKLLPLQLDDSHVLVDCAYTGRATEDTTALKAYVLSSTSLTTVFLQTMVVQRPAKHRQAGCGTATVVSLPLDAINATDMTSRLVADPTSPAINDVYQTYVGLDFPYEVSTPFVPVRLATGATVSGAWTATLGHEVVSLLGTEGIFRGTTATQGNYAYYVWSLPSDPLAFAFETVYTDASHSKDANAWLRLLVGAGIAFNATVSLLVALVSCVHLYRETGVLWVPDLFPCIQYRVQVRAALCACVLYLTDWWHVFEWSLAEANARLGLPGTFVYPAMALADALMVALALLTWLTHALHVRIGLEAIVLILFICFKYRTDLTTRIGLCLQATDEYATANFESNSFSAGADGMDVWTIHENAGTAADAIVLILFICFKYRTDLTTRIGLCLQATDEYATANFESNSFSAGADGMDVWTIHENAGTDFCVVACAFTWWLVALAAASLYILGAKVVWPPRQTPRMRRFKSIFIRPRSGAFRFWLGDDVPTDVRLWTERSLLYAPFRPSDASAGWQVERSTRQRVEDVVGFVAACDETTDDGRVSISSLWLLGHIIVDDRFLMAINSYPRWLLNALLNRRLFRVERVWTDLAPLRVQAMP</sequence>
<reference evidence="2 3" key="1">
    <citation type="journal article" date="2013" name="PLoS Genet.">
        <title>Distinctive expansion of potential virulence genes in the genome of the oomycete fish pathogen Saprolegnia parasitica.</title>
        <authorList>
            <person name="Jiang R.H."/>
            <person name="de Bruijn I."/>
            <person name="Haas B.J."/>
            <person name="Belmonte R."/>
            <person name="Lobach L."/>
            <person name="Christie J."/>
            <person name="van den Ackerveken G."/>
            <person name="Bottin A."/>
            <person name="Bulone V."/>
            <person name="Diaz-Moreno S.M."/>
            <person name="Dumas B."/>
            <person name="Fan L."/>
            <person name="Gaulin E."/>
            <person name="Govers F."/>
            <person name="Grenville-Briggs L.J."/>
            <person name="Horner N.R."/>
            <person name="Levin J.Z."/>
            <person name="Mammella M."/>
            <person name="Meijer H.J."/>
            <person name="Morris P."/>
            <person name="Nusbaum C."/>
            <person name="Oome S."/>
            <person name="Phillips A.J."/>
            <person name="van Rooyen D."/>
            <person name="Rzeszutek E."/>
            <person name="Saraiva M."/>
            <person name="Secombes C.J."/>
            <person name="Seidl M.F."/>
            <person name="Snel B."/>
            <person name="Stassen J.H."/>
            <person name="Sykes S."/>
            <person name="Tripathy S."/>
            <person name="van den Berg H."/>
            <person name="Vega-Arreguin J.C."/>
            <person name="Wawra S."/>
            <person name="Young S.K."/>
            <person name="Zeng Q."/>
            <person name="Dieguez-Uribeondo J."/>
            <person name="Russ C."/>
            <person name="Tyler B.M."/>
            <person name="van West P."/>
        </authorList>
    </citation>
    <scope>NUCLEOTIDE SEQUENCE [LARGE SCALE GENOMIC DNA]</scope>
    <source>
        <strain evidence="2 3">CBS 223.65</strain>
    </source>
</reference>
<evidence type="ECO:0000256" key="1">
    <source>
        <dbReference type="SAM" id="Phobius"/>
    </source>
</evidence>
<dbReference type="OrthoDB" id="76924at2759"/>
<accession>A0A067CEJ8</accession>
<dbReference type="OMA" id="YATANFE"/>
<dbReference type="GeneID" id="24128184"/>
<proteinExistence type="predicted"/>
<evidence type="ECO:0000313" key="2">
    <source>
        <dbReference type="EMBL" id="KDO28933.1"/>
    </source>
</evidence>
<feature type="transmembrane region" description="Helical" evidence="1">
    <location>
        <begin position="386"/>
        <end position="408"/>
    </location>
</feature>
<feature type="transmembrane region" description="Helical" evidence="1">
    <location>
        <begin position="305"/>
        <end position="330"/>
    </location>
</feature>
<gene>
    <name evidence="2" type="ORF">SPRG_05806</name>
</gene>
<dbReference type="AlphaFoldDB" id="A0A067CEJ8"/>
<feature type="transmembrane region" description="Helical" evidence="1">
    <location>
        <begin position="415"/>
        <end position="432"/>
    </location>
</feature>
<dbReference type="KEGG" id="spar:SPRG_05806"/>
<feature type="transmembrane region" description="Helical" evidence="1">
    <location>
        <begin position="546"/>
        <end position="567"/>
    </location>
</feature>
<keyword evidence="3" id="KW-1185">Reference proteome</keyword>
<protein>
    <submittedName>
        <fullName evidence="2">Uncharacterized protein</fullName>
    </submittedName>
</protein>
<dbReference type="EMBL" id="KK583209">
    <property type="protein sequence ID" value="KDO28933.1"/>
    <property type="molecule type" value="Genomic_DNA"/>
</dbReference>
<dbReference type="Proteomes" id="UP000030745">
    <property type="component" value="Unassembled WGS sequence"/>
</dbReference>
<keyword evidence="1" id="KW-0472">Membrane</keyword>
<organism evidence="2 3">
    <name type="scientific">Saprolegnia parasitica (strain CBS 223.65)</name>
    <dbReference type="NCBI Taxonomy" id="695850"/>
    <lineage>
        <taxon>Eukaryota</taxon>
        <taxon>Sar</taxon>
        <taxon>Stramenopiles</taxon>
        <taxon>Oomycota</taxon>
        <taxon>Saprolegniomycetes</taxon>
        <taxon>Saprolegniales</taxon>
        <taxon>Saprolegniaceae</taxon>
        <taxon>Saprolegnia</taxon>
    </lineage>
</organism>
<keyword evidence="1" id="KW-0812">Transmembrane</keyword>
<keyword evidence="1" id="KW-1133">Transmembrane helix</keyword>
<dbReference type="RefSeq" id="XP_012200474.1">
    <property type="nucleotide sequence ID" value="XM_012345084.1"/>
</dbReference>